<protein>
    <submittedName>
        <fullName evidence="2">Putative conserved secreted protein</fullName>
    </submittedName>
</protein>
<organism evidence="2">
    <name type="scientific">Amblyomma tuberculatum</name>
    <dbReference type="NCBI Taxonomy" id="48802"/>
    <lineage>
        <taxon>Eukaryota</taxon>
        <taxon>Metazoa</taxon>
        <taxon>Ecdysozoa</taxon>
        <taxon>Arthropoda</taxon>
        <taxon>Chelicerata</taxon>
        <taxon>Arachnida</taxon>
        <taxon>Acari</taxon>
        <taxon>Parasitiformes</taxon>
        <taxon>Ixodida</taxon>
        <taxon>Ixodoidea</taxon>
        <taxon>Ixodidae</taxon>
        <taxon>Amblyomminae</taxon>
        <taxon>Amblyomma</taxon>
    </lineage>
</organism>
<proteinExistence type="predicted"/>
<feature type="region of interest" description="Disordered" evidence="1">
    <location>
        <begin position="86"/>
        <end position="125"/>
    </location>
</feature>
<feature type="compositionally biased region" description="Basic residues" evidence="1">
    <location>
        <begin position="93"/>
        <end position="104"/>
    </location>
</feature>
<accession>A0A6M2E2V8</accession>
<name>A0A6M2E2V8_9ACAR</name>
<dbReference type="AlphaFoldDB" id="A0A6M2E2V8"/>
<dbReference type="EMBL" id="GIDH01000751">
    <property type="protein sequence ID" value="NOV52694.1"/>
    <property type="molecule type" value="Transcribed_RNA"/>
</dbReference>
<feature type="region of interest" description="Disordered" evidence="1">
    <location>
        <begin position="21"/>
        <end position="46"/>
    </location>
</feature>
<reference evidence="2" key="1">
    <citation type="submission" date="2019-12" db="EMBL/GenBank/DDBJ databases">
        <title>The sialotranscriptome of the gopher-tortoise tick, Amblyomma tuberculatum.</title>
        <authorList>
            <person name="Karim S."/>
            <person name="Andersen J."/>
            <person name="Kumar D."/>
            <person name="Adamson S."/>
            <person name="Ennen J."/>
            <person name="Qualis C.P."/>
            <person name="Ribeiro J.M.C."/>
        </authorList>
    </citation>
    <scope>NUCLEOTIDE SEQUENCE</scope>
    <source>
        <strain evidence="2">Removed</strain>
        <tissue evidence="2">Salivary glands</tissue>
    </source>
</reference>
<evidence type="ECO:0000256" key="1">
    <source>
        <dbReference type="SAM" id="MobiDB-lite"/>
    </source>
</evidence>
<feature type="compositionally biased region" description="Polar residues" evidence="1">
    <location>
        <begin position="116"/>
        <end position="125"/>
    </location>
</feature>
<sequence length="125" mass="13974">MTGPLGAPALTATALATRLNAKHRTSARAASAGAPQMHSSSSLSHALIWHPRNRPCNQRRHPLYNQKYKLIISQTFLPLLQRRLNTGHLGQPSKKKLQREHRQSKQVASSKRLMQPPTQQEGCWG</sequence>
<evidence type="ECO:0000313" key="2">
    <source>
        <dbReference type="EMBL" id="NOV52694.1"/>
    </source>
</evidence>